<sequence length="163" mass="18379">MVRRNYAHVVDVAFWDYMTRIVQTILALVLVILSAWLVVFVNTWPDRLSLFTAAWDLTILGYYNIAVHGLPFIYNWAALVVTESLTLVFWAVSFSSVAAYYAYDKYDGRLNEKIVIAVIALSAFAFVLHLATCCMFARAVHKHRQAGKPLFSPQGKVASPSEV</sequence>
<gene>
    <name evidence="2" type="ORF">F5Z01DRAFT_746305</name>
</gene>
<dbReference type="PANTHER" id="PTHR37451:SF4">
    <property type="entry name" value="MARVEL DOMAIN-CONTAINING PROTEIN"/>
    <property type="match status" value="1"/>
</dbReference>
<keyword evidence="3" id="KW-1185">Reference proteome</keyword>
<evidence type="ECO:0000313" key="2">
    <source>
        <dbReference type="EMBL" id="KAG9258935.1"/>
    </source>
</evidence>
<name>A0A9P7ZWR1_9HYPO</name>
<dbReference type="Proteomes" id="UP000887229">
    <property type="component" value="Unassembled WGS sequence"/>
</dbReference>
<accession>A0A9P7ZWR1</accession>
<organism evidence="2 3">
    <name type="scientific">Emericellopsis atlantica</name>
    <dbReference type="NCBI Taxonomy" id="2614577"/>
    <lineage>
        <taxon>Eukaryota</taxon>
        <taxon>Fungi</taxon>
        <taxon>Dikarya</taxon>
        <taxon>Ascomycota</taxon>
        <taxon>Pezizomycotina</taxon>
        <taxon>Sordariomycetes</taxon>
        <taxon>Hypocreomycetidae</taxon>
        <taxon>Hypocreales</taxon>
        <taxon>Bionectriaceae</taxon>
        <taxon>Emericellopsis</taxon>
    </lineage>
</organism>
<keyword evidence="1" id="KW-0472">Membrane</keyword>
<keyword evidence="1" id="KW-0812">Transmembrane</keyword>
<reference evidence="2" key="1">
    <citation type="journal article" date="2021" name="IMA Fungus">
        <title>Genomic characterization of three marine fungi, including Emericellopsis atlantica sp. nov. with signatures of a generalist lifestyle and marine biomass degradation.</title>
        <authorList>
            <person name="Hagestad O.C."/>
            <person name="Hou L."/>
            <person name="Andersen J.H."/>
            <person name="Hansen E.H."/>
            <person name="Altermark B."/>
            <person name="Li C."/>
            <person name="Kuhnert E."/>
            <person name="Cox R.J."/>
            <person name="Crous P.W."/>
            <person name="Spatafora J.W."/>
            <person name="Lail K."/>
            <person name="Amirebrahimi M."/>
            <person name="Lipzen A."/>
            <person name="Pangilinan J."/>
            <person name="Andreopoulos W."/>
            <person name="Hayes R.D."/>
            <person name="Ng V."/>
            <person name="Grigoriev I.V."/>
            <person name="Jackson S.A."/>
            <person name="Sutton T.D.S."/>
            <person name="Dobson A.D.W."/>
            <person name="Rama T."/>
        </authorList>
    </citation>
    <scope>NUCLEOTIDE SEQUENCE</scope>
    <source>
        <strain evidence="2">TS7</strain>
    </source>
</reference>
<proteinExistence type="predicted"/>
<evidence type="ECO:0000256" key="1">
    <source>
        <dbReference type="SAM" id="Phobius"/>
    </source>
</evidence>
<dbReference type="PANTHER" id="PTHR37451">
    <property type="entry name" value="MARVEL DOMAIN"/>
    <property type="match status" value="1"/>
</dbReference>
<dbReference type="EMBL" id="MU251242">
    <property type="protein sequence ID" value="KAG9258935.1"/>
    <property type="molecule type" value="Genomic_DNA"/>
</dbReference>
<evidence type="ECO:0008006" key="4">
    <source>
        <dbReference type="Google" id="ProtNLM"/>
    </source>
</evidence>
<dbReference type="GeneID" id="70297851"/>
<dbReference type="RefSeq" id="XP_046122859.1">
    <property type="nucleotide sequence ID" value="XM_046266948.1"/>
</dbReference>
<feature type="transmembrane region" description="Helical" evidence="1">
    <location>
        <begin position="114"/>
        <end position="137"/>
    </location>
</feature>
<evidence type="ECO:0000313" key="3">
    <source>
        <dbReference type="Proteomes" id="UP000887229"/>
    </source>
</evidence>
<feature type="transmembrane region" description="Helical" evidence="1">
    <location>
        <begin position="21"/>
        <end position="41"/>
    </location>
</feature>
<protein>
    <recommendedName>
        <fullName evidence="4">MARVEL domain-containing protein</fullName>
    </recommendedName>
</protein>
<dbReference type="OrthoDB" id="5325022at2759"/>
<dbReference type="AlphaFoldDB" id="A0A9P7ZWR1"/>
<feature type="transmembrane region" description="Helical" evidence="1">
    <location>
        <begin position="77"/>
        <end position="102"/>
    </location>
</feature>
<keyword evidence="1" id="KW-1133">Transmembrane helix</keyword>
<comment type="caution">
    <text evidence="2">The sequence shown here is derived from an EMBL/GenBank/DDBJ whole genome shotgun (WGS) entry which is preliminary data.</text>
</comment>